<reference evidence="1 2" key="1">
    <citation type="submission" date="2014-04" db="EMBL/GenBank/DDBJ databases">
        <title>Evolutionary Origins and Diversification of the Mycorrhizal Mutualists.</title>
        <authorList>
            <consortium name="DOE Joint Genome Institute"/>
            <consortium name="Mycorrhizal Genomics Consortium"/>
            <person name="Kohler A."/>
            <person name="Kuo A."/>
            <person name="Nagy L.G."/>
            <person name="Floudas D."/>
            <person name="Copeland A."/>
            <person name="Barry K.W."/>
            <person name="Cichocki N."/>
            <person name="Veneault-Fourrey C."/>
            <person name="LaButti K."/>
            <person name="Lindquist E.A."/>
            <person name="Lipzen A."/>
            <person name="Lundell T."/>
            <person name="Morin E."/>
            <person name="Murat C."/>
            <person name="Riley R."/>
            <person name="Ohm R."/>
            <person name="Sun H."/>
            <person name="Tunlid A."/>
            <person name="Henrissat B."/>
            <person name="Grigoriev I.V."/>
            <person name="Hibbett D.S."/>
            <person name="Martin F."/>
        </authorList>
    </citation>
    <scope>NUCLEOTIDE SEQUENCE [LARGE SCALE GENOMIC DNA]</scope>
    <source>
        <strain evidence="1 2">FD-317 M1</strain>
    </source>
</reference>
<organism evidence="1 2">
    <name type="scientific">Collybiopsis luxurians FD-317 M1</name>
    <dbReference type="NCBI Taxonomy" id="944289"/>
    <lineage>
        <taxon>Eukaryota</taxon>
        <taxon>Fungi</taxon>
        <taxon>Dikarya</taxon>
        <taxon>Basidiomycota</taxon>
        <taxon>Agaricomycotina</taxon>
        <taxon>Agaricomycetes</taxon>
        <taxon>Agaricomycetidae</taxon>
        <taxon>Agaricales</taxon>
        <taxon>Marasmiineae</taxon>
        <taxon>Omphalotaceae</taxon>
        <taxon>Collybiopsis</taxon>
        <taxon>Collybiopsis luxurians</taxon>
    </lineage>
</organism>
<name>A0A0D0AXQ3_9AGAR</name>
<protein>
    <submittedName>
        <fullName evidence="1">Uncharacterized protein</fullName>
    </submittedName>
</protein>
<evidence type="ECO:0000313" key="1">
    <source>
        <dbReference type="EMBL" id="KIK55395.1"/>
    </source>
</evidence>
<dbReference type="AlphaFoldDB" id="A0A0D0AXQ3"/>
<gene>
    <name evidence="1" type="ORF">GYMLUDRAFT_62537</name>
</gene>
<dbReference type="HOGENOM" id="CLU_1917293_0_0_1"/>
<accession>A0A0D0AXQ3</accession>
<evidence type="ECO:0000313" key="2">
    <source>
        <dbReference type="Proteomes" id="UP000053593"/>
    </source>
</evidence>
<proteinExistence type="predicted"/>
<keyword evidence="2" id="KW-1185">Reference proteome</keyword>
<sequence>MYQAADPYEVSDFEEGCREGPDETLQLALHSQAKNLCWNCIITLKLAQSIQNARSTDPQKWSLPDVMEKYILTLVINQVSEAQRAYLLAEAKIIKGEDSKIRHETEDEVQACIHSYYHGSQDNPGRWKKVEG</sequence>
<dbReference type="Proteomes" id="UP000053593">
    <property type="component" value="Unassembled WGS sequence"/>
</dbReference>
<dbReference type="EMBL" id="KN834806">
    <property type="protein sequence ID" value="KIK55395.1"/>
    <property type="molecule type" value="Genomic_DNA"/>
</dbReference>